<gene>
    <name evidence="1" type="ORF">GCM10009554_83340</name>
</gene>
<name>A0ABN1RTU2_9ACTN</name>
<dbReference type="EMBL" id="BAAAHK010000027">
    <property type="protein sequence ID" value="GAA0963632.1"/>
    <property type="molecule type" value="Genomic_DNA"/>
</dbReference>
<evidence type="ECO:0000313" key="1">
    <source>
        <dbReference type="EMBL" id="GAA0963632.1"/>
    </source>
</evidence>
<dbReference type="SUPFAM" id="SSF50969">
    <property type="entry name" value="YVTN repeat-like/Quinoprotein amine dehydrogenase"/>
    <property type="match status" value="1"/>
</dbReference>
<comment type="caution">
    <text evidence="1">The sequence shown here is derived from an EMBL/GenBank/DDBJ whole genome shotgun (WGS) entry which is preliminary data.</text>
</comment>
<dbReference type="Gene3D" id="2.120.10.30">
    <property type="entry name" value="TolB, C-terminal domain"/>
    <property type="match status" value="1"/>
</dbReference>
<reference evidence="1 2" key="1">
    <citation type="journal article" date="2019" name="Int. J. Syst. Evol. Microbiol.">
        <title>The Global Catalogue of Microorganisms (GCM) 10K type strain sequencing project: providing services to taxonomists for standard genome sequencing and annotation.</title>
        <authorList>
            <consortium name="The Broad Institute Genomics Platform"/>
            <consortium name="The Broad Institute Genome Sequencing Center for Infectious Disease"/>
            <person name="Wu L."/>
            <person name="Ma J."/>
        </authorList>
    </citation>
    <scope>NUCLEOTIDE SEQUENCE [LARGE SCALE GENOMIC DNA]</scope>
    <source>
        <strain evidence="1 2">JCM 10977</strain>
    </source>
</reference>
<protein>
    <recommendedName>
        <fullName evidence="3">Pyrroloquinoline-quinone binding quinoprotein</fullName>
    </recommendedName>
</protein>
<dbReference type="Proteomes" id="UP001500542">
    <property type="component" value="Unassembled WGS sequence"/>
</dbReference>
<evidence type="ECO:0008006" key="3">
    <source>
        <dbReference type="Google" id="ProtNLM"/>
    </source>
</evidence>
<evidence type="ECO:0000313" key="2">
    <source>
        <dbReference type="Proteomes" id="UP001500542"/>
    </source>
</evidence>
<dbReference type="InterPro" id="IPR011044">
    <property type="entry name" value="Quino_amine_DH_bsu"/>
</dbReference>
<organism evidence="1 2">
    <name type="scientific">Kribbella koreensis</name>
    <dbReference type="NCBI Taxonomy" id="57909"/>
    <lineage>
        <taxon>Bacteria</taxon>
        <taxon>Bacillati</taxon>
        <taxon>Actinomycetota</taxon>
        <taxon>Actinomycetes</taxon>
        <taxon>Propionibacteriales</taxon>
        <taxon>Kribbellaceae</taxon>
        <taxon>Kribbella</taxon>
    </lineage>
</organism>
<proteinExistence type="predicted"/>
<sequence length="351" mass="36180">MALAAASIGAVLILAVPFLNSLGGNQPGTAGSPASGPVSAEAPRLPYSITVANNPGNPLDTWWATIRDDKTTVQNPGVKGELVARLGEGWLVTTGYPDPLKSQAAIVSKNGKLRPIGPLEADTPAISPDGKQLAIPVAPHGAKDSQVVVVNVADGREVSRLRIPTPMLSSFGWNKAGIWLYANNADRTPMYLWQPGTAEARKLPALGAEIALASGSDTFGYSTAEGAGYCAKAATLGTSGPEVKRQYCSDKPALHGVSLSPDGGTMVVGGPWVAVDVAGGKQTKLNLPAGLVGTSPVAFENATDLLVLGLVPGKTPAKPTAQTIYRCRVTTGECKALVTEKRGEVFGLGQR</sequence>
<dbReference type="InterPro" id="IPR011042">
    <property type="entry name" value="6-blade_b-propeller_TolB-like"/>
</dbReference>
<accession>A0ABN1RTU2</accession>
<keyword evidence="2" id="KW-1185">Reference proteome</keyword>